<dbReference type="Gene3D" id="3.40.50.12780">
    <property type="entry name" value="N-terminal domain of ligase-like"/>
    <property type="match status" value="1"/>
</dbReference>
<dbReference type="PROSITE" id="PS00455">
    <property type="entry name" value="AMP_BINDING"/>
    <property type="match status" value="1"/>
</dbReference>
<comment type="subcellular location">
    <subcellularLocation>
        <location evidence="1">Membrane</location>
        <topology evidence="1">Peripheral membrane protein</topology>
    </subcellularLocation>
</comment>
<evidence type="ECO:0000256" key="3">
    <source>
        <dbReference type="ARBA" id="ARBA00006432"/>
    </source>
</evidence>
<evidence type="ECO:0000313" key="12">
    <source>
        <dbReference type="EMBL" id="QBY50416.1"/>
    </source>
</evidence>
<keyword evidence="9" id="KW-0812">Transmembrane</keyword>
<evidence type="ECO:0000256" key="5">
    <source>
        <dbReference type="ARBA" id="ARBA00023136"/>
    </source>
</evidence>
<feature type="domain" description="AMP-dependent synthetase/ligase" evidence="10">
    <location>
        <begin position="30"/>
        <end position="408"/>
    </location>
</feature>
<evidence type="ECO:0000256" key="4">
    <source>
        <dbReference type="ARBA" id="ARBA00022598"/>
    </source>
</evidence>
<dbReference type="Pfam" id="PF00501">
    <property type="entry name" value="AMP-binding"/>
    <property type="match status" value="1"/>
</dbReference>
<evidence type="ECO:0000256" key="1">
    <source>
        <dbReference type="ARBA" id="ARBA00004170"/>
    </source>
</evidence>
<keyword evidence="9" id="KW-1133">Transmembrane helix</keyword>
<dbReference type="Proteomes" id="UP000295294">
    <property type="component" value="Chromosome 1"/>
</dbReference>
<dbReference type="EMBL" id="CP038634">
    <property type="protein sequence ID" value="QBY50416.1"/>
    <property type="molecule type" value="Genomic_DNA"/>
</dbReference>
<reference evidence="12 13" key="1">
    <citation type="submission" date="2019-03" db="EMBL/GenBank/DDBJ databases">
        <title>Efficiently degradation of phenoxyalkanoic acid herbicides by Cupriavidus oxalaticus strain X32.</title>
        <authorList>
            <person name="Sheng X."/>
        </authorList>
    </citation>
    <scope>NUCLEOTIDE SEQUENCE [LARGE SCALE GENOMIC DNA]</scope>
    <source>
        <strain evidence="12 13">X32</strain>
    </source>
</reference>
<organism evidence="12 13">
    <name type="scientific">Cupriavidus oxalaticus</name>
    <dbReference type="NCBI Taxonomy" id="96344"/>
    <lineage>
        <taxon>Bacteria</taxon>
        <taxon>Pseudomonadati</taxon>
        <taxon>Pseudomonadota</taxon>
        <taxon>Betaproteobacteria</taxon>
        <taxon>Burkholderiales</taxon>
        <taxon>Burkholderiaceae</taxon>
        <taxon>Cupriavidus</taxon>
    </lineage>
</organism>
<gene>
    <name evidence="12" type="ORF">E0W60_04210</name>
</gene>
<evidence type="ECO:0000259" key="11">
    <source>
        <dbReference type="Pfam" id="PF13193"/>
    </source>
</evidence>
<dbReference type="FunFam" id="3.40.50.12780:FF:000003">
    <property type="entry name" value="Long-chain-fatty-acid--CoA ligase FadD"/>
    <property type="match status" value="1"/>
</dbReference>
<evidence type="ECO:0000259" key="10">
    <source>
        <dbReference type="Pfam" id="PF00501"/>
    </source>
</evidence>
<dbReference type="GO" id="GO:0004467">
    <property type="term" value="F:long-chain fatty acid-CoA ligase activity"/>
    <property type="evidence" value="ECO:0007669"/>
    <property type="project" value="UniProtKB-EC"/>
</dbReference>
<dbReference type="SUPFAM" id="SSF56801">
    <property type="entry name" value="Acetyl-CoA synthetase-like"/>
    <property type="match status" value="1"/>
</dbReference>
<dbReference type="Pfam" id="PF13193">
    <property type="entry name" value="AMP-binding_C"/>
    <property type="match status" value="1"/>
</dbReference>
<evidence type="ECO:0000256" key="6">
    <source>
        <dbReference type="ARBA" id="ARBA00026121"/>
    </source>
</evidence>
<dbReference type="CDD" id="cd05936">
    <property type="entry name" value="FC-FACS_FadD_like"/>
    <property type="match status" value="1"/>
</dbReference>
<proteinExistence type="inferred from homology"/>
<dbReference type="InterPro" id="IPR000873">
    <property type="entry name" value="AMP-dep_synth/lig_dom"/>
</dbReference>
<dbReference type="InterPro" id="IPR050237">
    <property type="entry name" value="ATP-dep_AMP-bd_enzyme"/>
</dbReference>
<keyword evidence="5 9" id="KW-0472">Membrane</keyword>
<dbReference type="PANTHER" id="PTHR43767:SF8">
    <property type="entry name" value="LONG-CHAIN-FATTY-ACID--COA LIGASE"/>
    <property type="match status" value="1"/>
</dbReference>
<dbReference type="GO" id="GO:0016020">
    <property type="term" value="C:membrane"/>
    <property type="evidence" value="ECO:0007669"/>
    <property type="project" value="UniProtKB-SubCell"/>
</dbReference>
<dbReference type="InterPro" id="IPR025110">
    <property type="entry name" value="AMP-bd_C"/>
</dbReference>
<dbReference type="EC" id="6.2.1.3" evidence="6"/>
<keyword evidence="4 12" id="KW-0436">Ligase</keyword>
<dbReference type="KEGG" id="cox:E0W60_04210"/>
<dbReference type="Gene3D" id="3.30.300.30">
    <property type="match status" value="1"/>
</dbReference>
<evidence type="ECO:0000256" key="2">
    <source>
        <dbReference type="ARBA" id="ARBA00005005"/>
    </source>
</evidence>
<dbReference type="InterPro" id="IPR020845">
    <property type="entry name" value="AMP-binding_CS"/>
</dbReference>
<name>A0A4P7L4I6_9BURK</name>
<feature type="domain" description="AMP-binding enzyme C-terminal" evidence="11">
    <location>
        <begin position="459"/>
        <end position="534"/>
    </location>
</feature>
<dbReference type="PANTHER" id="PTHR43767">
    <property type="entry name" value="LONG-CHAIN-FATTY-ACID--COA LIGASE"/>
    <property type="match status" value="1"/>
</dbReference>
<comment type="similarity">
    <text evidence="3">Belongs to the ATP-dependent AMP-binding enzyme family.</text>
</comment>
<evidence type="ECO:0000256" key="8">
    <source>
        <dbReference type="ARBA" id="ARBA00042773"/>
    </source>
</evidence>
<dbReference type="InterPro" id="IPR045851">
    <property type="entry name" value="AMP-bd_C_sf"/>
</dbReference>
<feature type="transmembrane region" description="Helical" evidence="9">
    <location>
        <begin position="248"/>
        <end position="270"/>
    </location>
</feature>
<dbReference type="OrthoDB" id="9766486at2"/>
<protein>
    <recommendedName>
        <fullName evidence="7">Long-chain-fatty-acid--CoA ligase</fullName>
        <ecNumber evidence="6">6.2.1.3</ecNumber>
    </recommendedName>
    <alternativeName>
        <fullName evidence="8">Long-chain acyl-CoA synthetase</fullName>
    </alternativeName>
</protein>
<evidence type="ECO:0000313" key="13">
    <source>
        <dbReference type="Proteomes" id="UP000295294"/>
    </source>
</evidence>
<dbReference type="InterPro" id="IPR042099">
    <property type="entry name" value="ANL_N_sf"/>
</dbReference>
<dbReference type="RefSeq" id="WP_135703127.1">
    <property type="nucleotide sequence ID" value="NZ_CP038634.1"/>
</dbReference>
<comment type="pathway">
    <text evidence="2">Lipid metabolism; fatty acid beta-oxidation.</text>
</comment>
<dbReference type="AlphaFoldDB" id="A0A4P7L4I6"/>
<accession>A0A4P7L4I6</accession>
<evidence type="ECO:0000256" key="7">
    <source>
        <dbReference type="ARBA" id="ARBA00039545"/>
    </source>
</evidence>
<sequence>MTTKPWLASYGDIPAEIDADTPRSLTALLDTALRQHADRPAFTCLGQTVSYAGLDAQSRDFAAYLQSELGVRKGDRIGVMLPNLIAFPIALIAIARIGAVQVNINPMYTARELEHQLNDAGVEILVAYSGISATVAEVMARTPLRTIVTAGPGDGTGAALPSPPVDPRLAQAIAFDAAVAQGRALPLQAVEIEGNDLIFLQYTGGTTGVSKGAALSHRNLVANVAQFKAMVTDNLVDGKEVVVTAIPLYHIFALMVNFITFFTVGARNWLVPNPRDMDAFIDVLKASRCTVLTGVNTLYAGLVAHPRIGEVDFSSLRLAAGGGAAIVPATSQRWKALTGVFIREGYGLSETSPIVSFNPPTAEAFNGTTGLPLPSTDIRLLGDDDRDVPPGAAGEVCVKGPQVMRGYWNKPGANADAFTADGYFRTGDIGMLTEQGYLKIVDRKKDMVIVSGFNVFPNEIEAVVSDCPGVIECACVGISDGHSGEALKVYVVMAAGATLDAAALQAHCRGQLTGYKVPKSFEFVEALPKSTVGKVLRRELRPRA</sequence>
<evidence type="ECO:0000256" key="9">
    <source>
        <dbReference type="SAM" id="Phobius"/>
    </source>
</evidence>